<feature type="compositionally biased region" description="Basic residues" evidence="1">
    <location>
        <begin position="334"/>
        <end position="352"/>
    </location>
</feature>
<dbReference type="HOGENOM" id="CLU_403187_0_0_4"/>
<dbReference type="KEGG" id="bpm:BURPS1710b_A1676"/>
<feature type="compositionally biased region" description="Basic and acidic residues" evidence="1">
    <location>
        <begin position="362"/>
        <end position="373"/>
    </location>
</feature>
<evidence type="ECO:0000256" key="1">
    <source>
        <dbReference type="SAM" id="MobiDB-lite"/>
    </source>
</evidence>
<accession>Q3JHX0</accession>
<gene>
    <name evidence="2" type="ordered locus">BURPS1710b_A1676</name>
</gene>
<feature type="region of interest" description="Disordered" evidence="1">
    <location>
        <begin position="393"/>
        <end position="438"/>
    </location>
</feature>
<feature type="region of interest" description="Disordered" evidence="1">
    <location>
        <begin position="513"/>
        <end position="587"/>
    </location>
</feature>
<feature type="region of interest" description="Disordered" evidence="1">
    <location>
        <begin position="1"/>
        <end position="33"/>
    </location>
</feature>
<evidence type="ECO:0000313" key="3">
    <source>
        <dbReference type="Proteomes" id="UP000002700"/>
    </source>
</evidence>
<dbReference type="EMBL" id="CP000125">
    <property type="protein sequence ID" value="ABA52767.1"/>
    <property type="molecule type" value="Genomic_DNA"/>
</dbReference>
<reference evidence="2 3" key="1">
    <citation type="submission" date="2005-09" db="EMBL/GenBank/DDBJ databases">
        <authorList>
            <person name="Woods D.E."/>
            <person name="Nierman W.C."/>
        </authorList>
    </citation>
    <scope>NUCLEOTIDE SEQUENCE [LARGE SCALE GENOMIC DNA]</scope>
    <source>
        <strain evidence="2 3">1710b</strain>
    </source>
</reference>
<feature type="compositionally biased region" description="Basic residues" evidence="1">
    <location>
        <begin position="186"/>
        <end position="216"/>
    </location>
</feature>
<feature type="region of interest" description="Disordered" evidence="1">
    <location>
        <begin position="599"/>
        <end position="635"/>
    </location>
</feature>
<dbReference type="AlphaFoldDB" id="Q3JHX0"/>
<feature type="region of interest" description="Disordered" evidence="1">
    <location>
        <begin position="261"/>
        <end position="373"/>
    </location>
</feature>
<sequence length="682" mass="78919">MIRSSYSPMSYPATHTVDGADRESITHGQETNPCRVRRRARGAGRARGARAIHDGLDREHLRDHRVARRQQRAIDVGLARRRDLYGILLGRKRRRRRDLSERQDPRLDRHARRIPGWRDHRQRDVDLRGDAVQHPAGQRHGRPLQPRDAAARSHDPGQRVERGQPSRRDHRPRDRGHAAVRERLLRQPRARVHHRRRLAARHRHREPRRARARRCRQSVGRAEECGEDRRIRPHRRADEHDPDGERVAAGFAVLRCVEAATDDRRSRARHEHQALRDRGHAEAGRHVRRAGRLSRHDDGHQGPSRRPALHARGRHRQGCRRHAVRAQQSVGRRLGPRAQRRDRHSRVRRARQRAVEAAGAELRGDRRAGPDDRRRAVLQRHERLFRHRGRHLRREHGRSVHVPVRSTSRHERLSARPAFRPARERRRPQDSRRVGAESGQLQFLSLQRGERLHRDSRCVAAGQGVQHIAAGDGRLFDRQQGRRVGGPQWNERDLALSARGNRCERQAIMGRAHLDPDAGERPADHAHSLPVGQRYDDPRAGHRGKLGLDRDERPDRGVSRLERGQRHAAEPGDRAHEPQSEIDRVGRQLSVRRVRAYGAEHRRVRSQHGPARRHADQFEHGHDGRGQRRRFDVRPEGVSALDRRIRDHEGQLQRIEHRRLSLAAVTAARASVRKRAAPGGRA</sequence>
<organism evidence="2 3">
    <name type="scientific">Burkholderia pseudomallei (strain 1710b)</name>
    <dbReference type="NCBI Taxonomy" id="320372"/>
    <lineage>
        <taxon>Bacteria</taxon>
        <taxon>Pseudomonadati</taxon>
        <taxon>Pseudomonadota</taxon>
        <taxon>Betaproteobacteria</taxon>
        <taxon>Burkholderiales</taxon>
        <taxon>Burkholderiaceae</taxon>
        <taxon>Burkholderia</taxon>
        <taxon>pseudomallei group</taxon>
    </lineage>
</organism>
<feature type="compositionally biased region" description="Basic and acidic residues" evidence="1">
    <location>
        <begin position="261"/>
        <end position="285"/>
    </location>
</feature>
<name>Q3JHX0_BURP1</name>
<feature type="compositionally biased region" description="Basic and acidic residues" evidence="1">
    <location>
        <begin position="534"/>
        <end position="586"/>
    </location>
</feature>
<feature type="compositionally biased region" description="Basic and acidic residues" evidence="1">
    <location>
        <begin position="513"/>
        <end position="527"/>
    </location>
</feature>
<feature type="compositionally biased region" description="Basic residues" evidence="1">
    <location>
        <begin position="602"/>
        <end position="612"/>
    </location>
</feature>
<feature type="compositionally biased region" description="Basic and acidic residues" evidence="1">
    <location>
        <begin position="613"/>
        <end position="635"/>
    </location>
</feature>
<proteinExistence type="predicted"/>
<feature type="region of interest" description="Disordered" evidence="1">
    <location>
        <begin position="94"/>
        <end position="227"/>
    </location>
</feature>
<evidence type="ECO:0000313" key="2">
    <source>
        <dbReference type="EMBL" id="ABA52767.1"/>
    </source>
</evidence>
<protein>
    <submittedName>
        <fullName evidence="2">LigA</fullName>
    </submittedName>
</protein>
<feature type="compositionally biased region" description="Basic residues" evidence="1">
    <location>
        <begin position="307"/>
        <end position="324"/>
    </location>
</feature>
<feature type="compositionally biased region" description="Basic and acidic residues" evidence="1">
    <location>
        <begin position="116"/>
        <end position="131"/>
    </location>
</feature>
<feature type="compositionally biased region" description="Basic and acidic residues" evidence="1">
    <location>
        <begin position="98"/>
        <end position="108"/>
    </location>
</feature>
<dbReference type="Proteomes" id="UP000002700">
    <property type="component" value="Chromosome II"/>
</dbReference>
<feature type="compositionally biased region" description="Basic and acidic residues" evidence="1">
    <location>
        <begin position="149"/>
        <end position="185"/>
    </location>
</feature>
<dbReference type="EnsemblBacteria" id="ABA52767">
    <property type="protein sequence ID" value="ABA52767"/>
    <property type="gene ID" value="BURPS1710b_A1676"/>
</dbReference>